<proteinExistence type="inferred from homology"/>
<dbReference type="GO" id="GO:0005524">
    <property type="term" value="F:ATP binding"/>
    <property type="evidence" value="ECO:0007669"/>
    <property type="project" value="UniProtKB-KW"/>
</dbReference>
<dbReference type="Pfam" id="PF01425">
    <property type="entry name" value="Amidase"/>
    <property type="match status" value="1"/>
</dbReference>
<accession>A0A1F7UL94</accession>
<evidence type="ECO:0000256" key="4">
    <source>
        <dbReference type="ARBA" id="ARBA00022840"/>
    </source>
</evidence>
<evidence type="ECO:0000256" key="7">
    <source>
        <dbReference type="HAMAP-Rule" id="MF_00120"/>
    </source>
</evidence>
<evidence type="ECO:0000256" key="8">
    <source>
        <dbReference type="SAM" id="MobiDB-lite"/>
    </source>
</evidence>
<evidence type="ECO:0000313" key="10">
    <source>
        <dbReference type="EMBL" id="OGL79041.1"/>
    </source>
</evidence>
<dbReference type="EC" id="6.3.5.7" evidence="7"/>
<dbReference type="STRING" id="1802399.A3E39_02230"/>
<dbReference type="InterPro" id="IPR020556">
    <property type="entry name" value="Amidase_CS"/>
</dbReference>
<keyword evidence="5 7" id="KW-0648">Protein biosynthesis</keyword>
<dbReference type="Proteomes" id="UP000176603">
    <property type="component" value="Unassembled WGS sequence"/>
</dbReference>
<feature type="active site" description="Acyl-ester intermediate" evidence="7">
    <location>
        <position position="179"/>
    </location>
</feature>
<dbReference type="InterPro" id="IPR000120">
    <property type="entry name" value="Amidase"/>
</dbReference>
<keyword evidence="3 7" id="KW-0547">Nucleotide-binding</keyword>
<gene>
    <name evidence="7" type="primary">gatA</name>
    <name evidence="10" type="ORF">A3E39_02230</name>
</gene>
<dbReference type="PANTHER" id="PTHR11895:SF151">
    <property type="entry name" value="GLUTAMYL-TRNA(GLN) AMIDOTRANSFERASE SUBUNIT A"/>
    <property type="match status" value="1"/>
</dbReference>
<sequence length="479" mass="50795">MKALNELSIAEARERLDQGAVSSVALTEACLGQIQSLDGALHAFLEVWPDEALQEAKRSDERRSRGLRLGEFDGIPLAVKDNMLVQGRHCSAGSKILENYVATNDATVVAKLKTQGAVFLGRTNMDEFAMGSSTENSAYGPTKHPRDPARVPGGSSGGSAVAVAANMCLGALGSDTGGSIRQPASLCGIVGLKPTYGRVSRSGLIAMASSFDQIGPLAKSVEDAARLFEAIQGADVLDQTTANVEAFQASGAVVRRQGLEGVRVGMPRQAWGKGMTDEVRTRVRAAVDVLTSLGAEVVDVDLPYADEALAVYYVLMPCEVSANLARFDGMRYGVRAQASTLLETYLQSRASGLGREVRRRILLGTYALSRGYYDAYYRQAKRVQTLIQNAYASAFEHVDVLVSPTSPSTAFKLGEKTSDPLAMYLEDLFTVGANVAGLPAVSVPCGDASGLPVGLHLTGRMFDEATLLGVARAYEGARG</sequence>
<keyword evidence="4 7" id="KW-0067">ATP-binding</keyword>
<dbReference type="PANTHER" id="PTHR11895">
    <property type="entry name" value="TRANSAMIDASE"/>
    <property type="match status" value="1"/>
</dbReference>
<evidence type="ECO:0000256" key="5">
    <source>
        <dbReference type="ARBA" id="ARBA00022917"/>
    </source>
</evidence>
<dbReference type="PROSITE" id="PS00571">
    <property type="entry name" value="AMIDASES"/>
    <property type="match status" value="1"/>
</dbReference>
<dbReference type="EMBL" id="MGEH01000018">
    <property type="protein sequence ID" value="OGL79041.1"/>
    <property type="molecule type" value="Genomic_DNA"/>
</dbReference>
<keyword evidence="2 7" id="KW-0436">Ligase</keyword>
<evidence type="ECO:0000256" key="6">
    <source>
        <dbReference type="ARBA" id="ARBA00047407"/>
    </source>
</evidence>
<evidence type="ECO:0000256" key="2">
    <source>
        <dbReference type="ARBA" id="ARBA00022598"/>
    </source>
</evidence>
<feature type="active site" description="Charge relay system" evidence="7">
    <location>
        <position position="155"/>
    </location>
</feature>
<evidence type="ECO:0000259" key="9">
    <source>
        <dbReference type="Pfam" id="PF01425"/>
    </source>
</evidence>
<dbReference type="GO" id="GO:0006412">
    <property type="term" value="P:translation"/>
    <property type="evidence" value="ECO:0007669"/>
    <property type="project" value="UniProtKB-UniRule"/>
</dbReference>
<name>A0A1F7UL94_9BACT</name>
<feature type="domain" description="Amidase" evidence="9">
    <location>
        <begin position="26"/>
        <end position="468"/>
    </location>
</feature>
<dbReference type="AlphaFoldDB" id="A0A1F7UL94"/>
<comment type="caution">
    <text evidence="10">The sequence shown here is derived from an EMBL/GenBank/DDBJ whole genome shotgun (WGS) entry which is preliminary data.</text>
</comment>
<comment type="catalytic activity">
    <reaction evidence="6 7">
        <text>L-glutamyl-tRNA(Gln) + L-glutamine + ATP + H2O = L-glutaminyl-tRNA(Gln) + L-glutamate + ADP + phosphate + H(+)</text>
        <dbReference type="Rhea" id="RHEA:17521"/>
        <dbReference type="Rhea" id="RHEA-COMP:9681"/>
        <dbReference type="Rhea" id="RHEA-COMP:9684"/>
        <dbReference type="ChEBI" id="CHEBI:15377"/>
        <dbReference type="ChEBI" id="CHEBI:15378"/>
        <dbReference type="ChEBI" id="CHEBI:29985"/>
        <dbReference type="ChEBI" id="CHEBI:30616"/>
        <dbReference type="ChEBI" id="CHEBI:43474"/>
        <dbReference type="ChEBI" id="CHEBI:58359"/>
        <dbReference type="ChEBI" id="CHEBI:78520"/>
        <dbReference type="ChEBI" id="CHEBI:78521"/>
        <dbReference type="ChEBI" id="CHEBI:456216"/>
        <dbReference type="EC" id="6.3.5.7"/>
    </reaction>
</comment>
<feature type="region of interest" description="Disordered" evidence="8">
    <location>
        <begin position="131"/>
        <end position="155"/>
    </location>
</feature>
<evidence type="ECO:0000313" key="11">
    <source>
        <dbReference type="Proteomes" id="UP000176603"/>
    </source>
</evidence>
<dbReference type="GO" id="GO:0030956">
    <property type="term" value="C:glutamyl-tRNA(Gln) amidotransferase complex"/>
    <property type="evidence" value="ECO:0007669"/>
    <property type="project" value="InterPro"/>
</dbReference>
<dbReference type="InterPro" id="IPR004412">
    <property type="entry name" value="GatA"/>
</dbReference>
<dbReference type="Gene3D" id="3.90.1300.10">
    <property type="entry name" value="Amidase signature (AS) domain"/>
    <property type="match status" value="1"/>
</dbReference>
<reference evidence="10 11" key="1">
    <citation type="journal article" date="2016" name="Nat. Commun.">
        <title>Thousands of microbial genomes shed light on interconnected biogeochemical processes in an aquifer system.</title>
        <authorList>
            <person name="Anantharaman K."/>
            <person name="Brown C.T."/>
            <person name="Hug L.A."/>
            <person name="Sharon I."/>
            <person name="Castelle C.J."/>
            <person name="Probst A.J."/>
            <person name="Thomas B.C."/>
            <person name="Singh A."/>
            <person name="Wilkins M.J."/>
            <person name="Karaoz U."/>
            <person name="Brodie E.L."/>
            <person name="Williams K.H."/>
            <person name="Hubbard S.S."/>
            <person name="Banfield J.F."/>
        </authorList>
    </citation>
    <scope>NUCLEOTIDE SEQUENCE [LARGE SCALE GENOMIC DNA]</scope>
</reference>
<organism evidence="10 11">
    <name type="scientific">Candidatus Uhrbacteria bacterium RIFCSPHIGHO2_12_FULL_60_25</name>
    <dbReference type="NCBI Taxonomy" id="1802399"/>
    <lineage>
        <taxon>Bacteria</taxon>
        <taxon>Candidatus Uhriibacteriota</taxon>
    </lineage>
</organism>
<comment type="similarity">
    <text evidence="1 7">Belongs to the amidase family. GatA subfamily.</text>
</comment>
<dbReference type="GO" id="GO:0050567">
    <property type="term" value="F:glutaminyl-tRNA synthase (glutamine-hydrolyzing) activity"/>
    <property type="evidence" value="ECO:0007669"/>
    <property type="project" value="UniProtKB-UniRule"/>
</dbReference>
<dbReference type="HAMAP" id="MF_00120">
    <property type="entry name" value="GatA"/>
    <property type="match status" value="1"/>
</dbReference>
<dbReference type="InterPro" id="IPR023631">
    <property type="entry name" value="Amidase_dom"/>
</dbReference>
<evidence type="ECO:0000256" key="3">
    <source>
        <dbReference type="ARBA" id="ARBA00022741"/>
    </source>
</evidence>
<comment type="subunit">
    <text evidence="7">Heterotrimer of A, B and C subunits.</text>
</comment>
<feature type="active site" description="Charge relay system" evidence="7">
    <location>
        <position position="80"/>
    </location>
</feature>
<dbReference type="NCBIfam" id="TIGR00132">
    <property type="entry name" value="gatA"/>
    <property type="match status" value="1"/>
</dbReference>
<protein>
    <recommendedName>
        <fullName evidence="7">Glutamyl-tRNA(Gln) amidotransferase subunit A</fullName>
        <shortName evidence="7">Glu-ADT subunit A</shortName>
        <ecNumber evidence="7">6.3.5.7</ecNumber>
    </recommendedName>
</protein>
<evidence type="ECO:0000256" key="1">
    <source>
        <dbReference type="ARBA" id="ARBA00008069"/>
    </source>
</evidence>
<dbReference type="SUPFAM" id="SSF75304">
    <property type="entry name" value="Amidase signature (AS) enzymes"/>
    <property type="match status" value="1"/>
</dbReference>
<dbReference type="InterPro" id="IPR036928">
    <property type="entry name" value="AS_sf"/>
</dbReference>
<comment type="function">
    <text evidence="7">Allows the formation of correctly charged Gln-tRNA(Gln) through the transamidation of misacylated Glu-tRNA(Gln) in organisms which lack glutaminyl-tRNA synthetase. The reaction takes place in the presence of glutamine and ATP through an activated gamma-phospho-Glu-tRNA(Gln).</text>
</comment>